<evidence type="ECO:0000313" key="5">
    <source>
        <dbReference type="EMBL" id="GIX96807.1"/>
    </source>
</evidence>
<evidence type="ECO:0000256" key="1">
    <source>
        <dbReference type="ARBA" id="ARBA00022737"/>
    </source>
</evidence>
<dbReference type="FunFam" id="2.60.40.10:FF:000032">
    <property type="entry name" value="palladin isoform X1"/>
    <property type="match status" value="1"/>
</dbReference>
<dbReference type="InterPro" id="IPR003598">
    <property type="entry name" value="Ig_sub2"/>
</dbReference>
<accession>A0AAV4PNK9</accession>
<dbReference type="InterPro" id="IPR013098">
    <property type="entry name" value="Ig_I-set"/>
</dbReference>
<dbReference type="SUPFAM" id="SSF48726">
    <property type="entry name" value="Immunoglobulin"/>
    <property type="match status" value="2"/>
</dbReference>
<name>A0AAV4PNK9_CAEEX</name>
<dbReference type="InterPro" id="IPR013783">
    <property type="entry name" value="Ig-like_fold"/>
</dbReference>
<keyword evidence="2" id="KW-1015">Disulfide bond</keyword>
<dbReference type="InterPro" id="IPR036179">
    <property type="entry name" value="Ig-like_dom_sf"/>
</dbReference>
<protein>
    <submittedName>
        <fullName evidence="5">Down syndrome cell adhesion molecule-like protein 1</fullName>
    </submittedName>
</protein>
<dbReference type="InterPro" id="IPR007110">
    <property type="entry name" value="Ig-like_dom"/>
</dbReference>
<evidence type="ECO:0000256" key="3">
    <source>
        <dbReference type="ARBA" id="ARBA00023319"/>
    </source>
</evidence>
<comment type="caution">
    <text evidence="5">The sequence shown here is derived from an EMBL/GenBank/DDBJ whole genome shotgun (WGS) entry which is preliminary data.</text>
</comment>
<feature type="domain" description="Ig-like" evidence="4">
    <location>
        <begin position="81"/>
        <end position="166"/>
    </location>
</feature>
<dbReference type="Pfam" id="PF07679">
    <property type="entry name" value="I-set"/>
    <property type="match status" value="2"/>
</dbReference>
<reference evidence="5 6" key="1">
    <citation type="submission" date="2021-06" db="EMBL/GenBank/DDBJ databases">
        <title>Caerostris extrusa draft genome.</title>
        <authorList>
            <person name="Kono N."/>
            <person name="Arakawa K."/>
        </authorList>
    </citation>
    <scope>NUCLEOTIDE SEQUENCE [LARGE SCALE GENOMIC DNA]</scope>
</reference>
<dbReference type="PROSITE" id="PS50835">
    <property type="entry name" value="IG_LIKE"/>
    <property type="match status" value="1"/>
</dbReference>
<dbReference type="PANTHER" id="PTHR44170:SF54">
    <property type="entry name" value="FI24025P1"/>
    <property type="match status" value="1"/>
</dbReference>
<keyword evidence="3" id="KW-0393">Immunoglobulin domain</keyword>
<sequence>MARRYGFPALHTAILFHLFDGSGRDSSLMTSFANNHRITEQEGMLVIHRATLQDSGKYVCVVNNTKGQEQVHTVLTVRDNLRASITPSHTVVTVGTSLSLRCEVSGSPILYLKWKKNLKPLVLDNRIRQQSNNVLEIANVRLGDEGMYQCFIYNSEESAQGSSTVLIQGVSHARCHIKTLTCFRPQPHTPSSSPKREDFLVRNHVKTLACFRLPHSSEFLAKKADFNCLSFSLRWRQLAAFDD</sequence>
<dbReference type="SMART" id="SM00409">
    <property type="entry name" value="IG"/>
    <property type="match status" value="2"/>
</dbReference>
<dbReference type="InterPro" id="IPR003599">
    <property type="entry name" value="Ig_sub"/>
</dbReference>
<gene>
    <name evidence="5" type="primary">DSCAML1_2</name>
    <name evidence="5" type="ORF">CEXT_113781</name>
</gene>
<dbReference type="AlphaFoldDB" id="A0AAV4PNK9"/>
<dbReference type="Gene3D" id="2.60.40.10">
    <property type="entry name" value="Immunoglobulins"/>
    <property type="match status" value="2"/>
</dbReference>
<proteinExistence type="predicted"/>
<dbReference type="Proteomes" id="UP001054945">
    <property type="component" value="Unassembled WGS sequence"/>
</dbReference>
<dbReference type="PANTHER" id="PTHR44170">
    <property type="entry name" value="PROTEIN SIDEKICK"/>
    <property type="match status" value="1"/>
</dbReference>
<dbReference type="SMART" id="SM00408">
    <property type="entry name" value="IGc2"/>
    <property type="match status" value="1"/>
</dbReference>
<keyword evidence="1" id="KW-0677">Repeat</keyword>
<dbReference type="EMBL" id="BPLR01004699">
    <property type="protein sequence ID" value="GIX96807.1"/>
    <property type="molecule type" value="Genomic_DNA"/>
</dbReference>
<evidence type="ECO:0000313" key="6">
    <source>
        <dbReference type="Proteomes" id="UP001054945"/>
    </source>
</evidence>
<keyword evidence="6" id="KW-1185">Reference proteome</keyword>
<organism evidence="5 6">
    <name type="scientific">Caerostris extrusa</name>
    <name type="common">Bark spider</name>
    <name type="synonym">Caerostris bankana</name>
    <dbReference type="NCBI Taxonomy" id="172846"/>
    <lineage>
        <taxon>Eukaryota</taxon>
        <taxon>Metazoa</taxon>
        <taxon>Ecdysozoa</taxon>
        <taxon>Arthropoda</taxon>
        <taxon>Chelicerata</taxon>
        <taxon>Arachnida</taxon>
        <taxon>Araneae</taxon>
        <taxon>Araneomorphae</taxon>
        <taxon>Entelegynae</taxon>
        <taxon>Araneoidea</taxon>
        <taxon>Araneidae</taxon>
        <taxon>Caerostris</taxon>
    </lineage>
</organism>
<evidence type="ECO:0000259" key="4">
    <source>
        <dbReference type="PROSITE" id="PS50835"/>
    </source>
</evidence>
<evidence type="ECO:0000256" key="2">
    <source>
        <dbReference type="ARBA" id="ARBA00023157"/>
    </source>
</evidence>
<dbReference type="GO" id="GO:0098609">
    <property type="term" value="P:cell-cell adhesion"/>
    <property type="evidence" value="ECO:0007669"/>
    <property type="project" value="TreeGrafter"/>
</dbReference>